<organism evidence="5 6">
    <name type="scientific">Labeo rohita</name>
    <name type="common">Indian major carp</name>
    <name type="synonym">Cyprinus rohita</name>
    <dbReference type="NCBI Taxonomy" id="84645"/>
    <lineage>
        <taxon>Eukaryota</taxon>
        <taxon>Metazoa</taxon>
        <taxon>Chordata</taxon>
        <taxon>Craniata</taxon>
        <taxon>Vertebrata</taxon>
        <taxon>Euteleostomi</taxon>
        <taxon>Actinopterygii</taxon>
        <taxon>Neopterygii</taxon>
        <taxon>Teleostei</taxon>
        <taxon>Ostariophysi</taxon>
        <taxon>Cypriniformes</taxon>
        <taxon>Cyprinidae</taxon>
        <taxon>Labeoninae</taxon>
        <taxon>Labeonini</taxon>
        <taxon>Labeo</taxon>
    </lineage>
</organism>
<dbReference type="Gene3D" id="2.30.42.10">
    <property type="match status" value="1"/>
</dbReference>
<keyword evidence="1" id="KW-0343">GTPase activation</keyword>
<reference evidence="5 6" key="1">
    <citation type="submission" date="2022-01" db="EMBL/GenBank/DDBJ databases">
        <title>A high-quality chromosome-level genome assembly of rohu carp, Labeo rohita.</title>
        <authorList>
            <person name="Arick M.A. II"/>
            <person name="Hsu C.-Y."/>
            <person name="Magbanua Z."/>
            <person name="Pechanova O."/>
            <person name="Grover C."/>
            <person name="Miller E."/>
            <person name="Thrash A."/>
            <person name="Ezzel L."/>
            <person name="Alam S."/>
            <person name="Benzie J."/>
            <person name="Hamilton M."/>
            <person name="Karsi A."/>
            <person name="Lawrence M.L."/>
            <person name="Peterson D.G."/>
        </authorList>
    </citation>
    <scope>NUCLEOTIDE SEQUENCE [LARGE SCALE GENOMIC DNA]</scope>
    <source>
        <strain evidence="6">BAU-BD-2019</strain>
        <tissue evidence="5">Blood</tissue>
    </source>
</reference>
<dbReference type="SMART" id="SM00233">
    <property type="entry name" value="PH"/>
    <property type="match status" value="1"/>
</dbReference>
<dbReference type="SUPFAM" id="SSF50729">
    <property type="entry name" value="PH domain-like"/>
    <property type="match status" value="1"/>
</dbReference>
<dbReference type="InterPro" id="IPR036034">
    <property type="entry name" value="PDZ_sf"/>
</dbReference>
<proteinExistence type="predicted"/>
<evidence type="ECO:0000259" key="3">
    <source>
        <dbReference type="PROSITE" id="PS50003"/>
    </source>
</evidence>
<dbReference type="InterPro" id="IPR000198">
    <property type="entry name" value="RhoGAP_dom"/>
</dbReference>
<dbReference type="CDD" id="cd01253">
    <property type="entry name" value="PH_ARHGAP21-like"/>
    <property type="match status" value="1"/>
</dbReference>
<dbReference type="InterPro" id="IPR011993">
    <property type="entry name" value="PH-like_dom_sf"/>
</dbReference>
<dbReference type="Proteomes" id="UP000830375">
    <property type="component" value="Unassembled WGS sequence"/>
</dbReference>
<feature type="domain" description="PH" evidence="3">
    <location>
        <begin position="838"/>
        <end position="959"/>
    </location>
</feature>
<comment type="caution">
    <text evidence="5">The sequence shown here is derived from an EMBL/GenBank/DDBJ whole genome shotgun (WGS) entry which is preliminary data.</text>
</comment>
<dbReference type="PROSITE" id="PS50003">
    <property type="entry name" value="PH_DOMAIN"/>
    <property type="match status" value="1"/>
</dbReference>
<feature type="compositionally biased region" description="Polar residues" evidence="2">
    <location>
        <begin position="509"/>
        <end position="543"/>
    </location>
</feature>
<dbReference type="Gene3D" id="1.10.555.10">
    <property type="entry name" value="Rho GTPase activation protein"/>
    <property type="match status" value="1"/>
</dbReference>
<feature type="compositionally biased region" description="Low complexity" evidence="2">
    <location>
        <begin position="1501"/>
        <end position="1512"/>
    </location>
</feature>
<dbReference type="Gene3D" id="2.30.29.30">
    <property type="entry name" value="Pleckstrin-homology domain (PH domain)/Phosphotyrosine-binding domain (PTB)"/>
    <property type="match status" value="1"/>
</dbReference>
<dbReference type="Pfam" id="PF00169">
    <property type="entry name" value="PH"/>
    <property type="match status" value="1"/>
</dbReference>
<dbReference type="PROSITE" id="PS50238">
    <property type="entry name" value="RHOGAP"/>
    <property type="match status" value="1"/>
</dbReference>
<dbReference type="Pfam" id="PF00620">
    <property type="entry name" value="RhoGAP"/>
    <property type="match status" value="1"/>
</dbReference>
<feature type="compositionally biased region" description="Basic and acidic residues" evidence="2">
    <location>
        <begin position="1405"/>
        <end position="1416"/>
    </location>
</feature>
<dbReference type="InterPro" id="IPR008936">
    <property type="entry name" value="Rho_GTPase_activation_prot"/>
</dbReference>
<sequence length="1637" mass="181683">MMMCSMKRHTSRVPAPVGKEWCFQFSVGVDCSDPEPRCIWLVILRNAGARPCCTPKVSGTGTMHWDLKMAKCHKDRGLSSNQNTQRVSGKAMAWKGPRTVVLEKNSQGFGFTLRHFIVYPPESALHTNLKVEENGKGKGGERSRLEPVDTIFVKNVKEKGPAHQAGLCTALIQNSENVLELSIMPKDEDVLQLAYSQDAYLRGNEPYTGEAQNLPEPPPVCYPSSKPTSTTQNHSLPDSLNCKPNPTLDSSGIIVGSQRAHHHLTQHCPDSSSSAGIMNPLDFHFANHNAAIASASLPYPRKGSLPQARSELCHQALSNWYYSQAERPGLGMSHQHRSISHDQLCELGLALGGSYGGWPNNPSQDTLVHHYSAMTGANDSLRKLCRWGQTSSHSCSENLLAAYASYEQSYTCSLETLEKASVLILPHYKRPAWPHQSNQPNRVEESPSLAHHEVISTTVPPSDCGLSQAQQPPIQIKCLPAQVINDQKVGYCSYSPSCYQKPSQLMQQSHSFSDSSNTRPHLSWTHTPQTDQLQSMSSTTTPESVLKDSATAGLVVCGFGKESVPAKSQEVVLRKKPPPGRNGVLHSNYALPEDTQEPLSAKAIPLRSEDSLQTNGVIPPSLVEQDFLAAIPFIDETTTPSVDLCARRVPASSVVSSSLFQASAHTTSSIVTSPLTSFPYTNCSNLKNSRRSSYLLAITTERSKSCDEGLNTFTDEGHVFFHSGKAVGLWGQEFQETGKGRRTDEAGRAGGIAVARSGRLAVSALTRTGGGWMLTLLVRRVVCACEIDDDHGPLFSFAAESQGDYQNVSKSLENLRAAEEARCKRHSTSELGNITLTDIKKEGWLHYKQILTNKGKKVGGGMRPWKRVFSVLRTHSLFLYKDKREAVLHAAGAVVHANRHVEDEHPISIRGCLIDIAYSETKRKHTLRLTTQDFCEYLLQAEDRDDMLSWIRVIRDNSKTDNEELGFSRQALINKKLNDYRKQSPTGNKPDTSPRIHRMMPPFLLSKTENISGVNRAPGKDESTKASWGINITKKGKKMGPKAFGVRLEDCPPAANNKFVPQIVETCCHLVEEMGLEYTGIYRVPGNNAVVSSLQDQLNKGMDIDTTEEKWRDLNVISSLLKSFFRKLPEPLFTDDKYNDFIDANRLEDAGDRLKSIKKLIHDLPDHYYYTLKFLIGHLKTVADHSEKNKCLDWGAEMVRREKHHPSRRRAFGVLMRDEGVYRDWCEGLASQSAREVAGGAMANRGLPRPRDAAPTCGLLPGQGTLSGQCRVADMTEQNEESARAISQWIGYTWFFCDELDKDEKTPEDQRDIEPVPNIDHLLSNIGRTVPLGDSSDSTNSDPAKSKRTSTSKKDLSAKDFLPLTIISAVTRKRKKHQSTCSADSSTDEDSEHEPIKASNYEEVSDNREVPGDSEARQNTCPPQKSEKTKEVNMMEGKPKQPEENQEQQMVAKEENTILQKERDEIGVEVCKRKQTGRIRSQHPLSFLYSHRQCVSGLKASSQSTNSSSSPCSLPPQPSNITHSLTWRKLRGERVRPHSLYVEPSRTGEEQGSGVIPASYMHPLGFSTVKASLVRSQEKLRLAVSPSRSSTDVFSRAACVKSRSTDQPMACGRAGLPETRRKRRDWRRHTVLVNMPG</sequence>
<name>A0ABQ8M788_LABRO</name>
<dbReference type="SMART" id="SM00324">
    <property type="entry name" value="RhoGAP"/>
    <property type="match status" value="1"/>
</dbReference>
<feature type="compositionally biased region" description="Basic and acidic residues" evidence="2">
    <location>
        <begin position="1425"/>
        <end position="1443"/>
    </location>
</feature>
<evidence type="ECO:0000313" key="6">
    <source>
        <dbReference type="Proteomes" id="UP000830375"/>
    </source>
</evidence>
<accession>A0ABQ8M788</accession>
<feature type="domain" description="Rho-GAP" evidence="4">
    <location>
        <begin position="1046"/>
        <end position="1237"/>
    </location>
</feature>
<evidence type="ECO:0000256" key="2">
    <source>
        <dbReference type="SAM" id="MobiDB-lite"/>
    </source>
</evidence>
<gene>
    <name evidence="5" type="ORF">H4Q32_016690</name>
</gene>
<dbReference type="EMBL" id="JACTAM010000012">
    <property type="protein sequence ID" value="KAI2658589.1"/>
    <property type="molecule type" value="Genomic_DNA"/>
</dbReference>
<evidence type="ECO:0000256" key="1">
    <source>
        <dbReference type="ARBA" id="ARBA00022468"/>
    </source>
</evidence>
<feature type="region of interest" description="Disordered" evidence="2">
    <location>
        <begin position="509"/>
        <end position="545"/>
    </location>
</feature>
<dbReference type="PANTHER" id="PTHR23175:SF5">
    <property type="entry name" value="RHO GTPASE-ACTIVATING PROTEIN 23"/>
    <property type="match status" value="1"/>
</dbReference>
<protein>
    <submittedName>
        <fullName evidence="5">Rho GTPase-activating protein 23</fullName>
    </submittedName>
</protein>
<feature type="region of interest" description="Disordered" evidence="2">
    <location>
        <begin position="1372"/>
        <end position="1451"/>
    </location>
</feature>
<dbReference type="PANTHER" id="PTHR23175">
    <property type="entry name" value="PDZ DOMAIN-CONTAINING PROTEIN"/>
    <property type="match status" value="1"/>
</dbReference>
<dbReference type="InterPro" id="IPR001849">
    <property type="entry name" value="PH_domain"/>
</dbReference>
<dbReference type="SUPFAM" id="SSF48350">
    <property type="entry name" value="GTPase activation domain, GAP"/>
    <property type="match status" value="1"/>
</dbReference>
<keyword evidence="6" id="KW-1185">Reference proteome</keyword>
<evidence type="ECO:0000259" key="4">
    <source>
        <dbReference type="PROSITE" id="PS50238"/>
    </source>
</evidence>
<evidence type="ECO:0000313" key="5">
    <source>
        <dbReference type="EMBL" id="KAI2658589.1"/>
    </source>
</evidence>
<dbReference type="SUPFAM" id="SSF50156">
    <property type="entry name" value="PDZ domain-like"/>
    <property type="match status" value="1"/>
</dbReference>
<feature type="region of interest" description="Disordered" evidence="2">
    <location>
        <begin position="1305"/>
        <end position="1355"/>
    </location>
</feature>
<feature type="compositionally biased region" description="Basic and acidic residues" evidence="2">
    <location>
        <begin position="1305"/>
        <end position="1314"/>
    </location>
</feature>
<feature type="region of interest" description="Disordered" evidence="2">
    <location>
        <begin position="1500"/>
        <end position="1522"/>
    </location>
</feature>